<keyword evidence="2" id="KW-1185">Reference proteome</keyword>
<sequence length="178" mass="17691">MRRTRLEPGSSGYGGGNTGSSGYGGGNTGSSGYGSASSSASRPAPAIYKPYGPASINKNANSGQRFGVGVAIGSNSGSAPSSGYSTQRSVYGPGSLTSQAQSAPSIFGGNGVRQRNSGAANRQGGYGTGRTPRTGYGTGSSAGKHTGTGSGFRIIPSRVLSSNAGSGEKRRRCICYDL</sequence>
<accession>A0ABM1EPK5</accession>
<evidence type="ECO:0000313" key="3">
    <source>
        <dbReference type="RefSeq" id="XP_014674126.1"/>
    </source>
</evidence>
<feature type="region of interest" description="Disordered" evidence="1">
    <location>
        <begin position="1"/>
        <end position="47"/>
    </location>
</feature>
<feature type="region of interest" description="Disordered" evidence="1">
    <location>
        <begin position="75"/>
        <end position="154"/>
    </location>
</feature>
<feature type="compositionally biased region" description="Low complexity" evidence="1">
    <location>
        <begin position="75"/>
        <end position="85"/>
    </location>
</feature>
<name>A0ABM1EPK5_PRICU</name>
<dbReference type="Proteomes" id="UP000695022">
    <property type="component" value="Unplaced"/>
</dbReference>
<feature type="compositionally biased region" description="Polar residues" evidence="1">
    <location>
        <begin position="95"/>
        <end position="104"/>
    </location>
</feature>
<dbReference type="GeneID" id="106814340"/>
<gene>
    <name evidence="3" type="primary">LOC106814340</name>
</gene>
<evidence type="ECO:0000313" key="2">
    <source>
        <dbReference type="Proteomes" id="UP000695022"/>
    </source>
</evidence>
<proteinExistence type="predicted"/>
<protein>
    <submittedName>
        <fullName evidence="3">ATP-dependent RNA helicase glh-2-like</fullName>
    </submittedName>
</protein>
<feature type="compositionally biased region" description="Gly residues" evidence="1">
    <location>
        <begin position="136"/>
        <end position="150"/>
    </location>
</feature>
<organism evidence="2 3">
    <name type="scientific">Priapulus caudatus</name>
    <name type="common">Priapulid worm</name>
    <dbReference type="NCBI Taxonomy" id="37621"/>
    <lineage>
        <taxon>Eukaryota</taxon>
        <taxon>Metazoa</taxon>
        <taxon>Ecdysozoa</taxon>
        <taxon>Scalidophora</taxon>
        <taxon>Priapulida</taxon>
        <taxon>Priapulimorpha</taxon>
        <taxon>Priapulimorphida</taxon>
        <taxon>Priapulidae</taxon>
        <taxon>Priapulus</taxon>
    </lineage>
</organism>
<feature type="compositionally biased region" description="Gly residues" evidence="1">
    <location>
        <begin position="11"/>
        <end position="32"/>
    </location>
</feature>
<reference evidence="3" key="1">
    <citation type="submission" date="2025-08" db="UniProtKB">
        <authorList>
            <consortium name="RefSeq"/>
        </authorList>
    </citation>
    <scope>IDENTIFICATION</scope>
</reference>
<dbReference type="RefSeq" id="XP_014674126.1">
    <property type="nucleotide sequence ID" value="XM_014818640.1"/>
</dbReference>
<evidence type="ECO:0000256" key="1">
    <source>
        <dbReference type="SAM" id="MobiDB-lite"/>
    </source>
</evidence>